<evidence type="ECO:0000313" key="4">
    <source>
        <dbReference type="Proteomes" id="UP000327013"/>
    </source>
</evidence>
<sequence length="149" mass="16855">MAQIAKMEAQTEIKCSADKFYEIFRSKVYLVPKICPNLVKDIQLVKGDWESKDSVKQWTYVAGNSEGVKTAEAVDEENKSISYKTIDGEIAKHYTVFQSILQVTPKGNGSLVKWTIEYEKANEEVPTPEKYFDFGVNLSKAVESYLLNA</sequence>
<keyword evidence="4" id="KW-1185">Reference proteome</keyword>
<dbReference type="PRINTS" id="PR00634">
    <property type="entry name" value="BETALLERGEN"/>
</dbReference>
<evidence type="ECO:0000313" key="3">
    <source>
        <dbReference type="EMBL" id="KAB8392272.1"/>
    </source>
</evidence>
<dbReference type="SUPFAM" id="SSF55961">
    <property type="entry name" value="Bet v1-like"/>
    <property type="match status" value="1"/>
</dbReference>
<dbReference type="InterPro" id="IPR023393">
    <property type="entry name" value="START-like_dom_sf"/>
</dbReference>
<dbReference type="Pfam" id="PF00407">
    <property type="entry name" value="Bet_v_1"/>
    <property type="match status" value="1"/>
</dbReference>
<dbReference type="GO" id="GO:0038023">
    <property type="term" value="F:signaling receptor activity"/>
    <property type="evidence" value="ECO:0007669"/>
    <property type="project" value="InterPro"/>
</dbReference>
<dbReference type="OrthoDB" id="1072116at2759"/>
<comment type="caution">
    <text evidence="3">The sequence shown here is derived from an EMBL/GenBank/DDBJ whole genome shotgun (WGS) entry which is preliminary data.</text>
</comment>
<dbReference type="GO" id="GO:0010427">
    <property type="term" value="F:abscisic acid binding"/>
    <property type="evidence" value="ECO:0007669"/>
    <property type="project" value="InterPro"/>
</dbReference>
<dbReference type="InterPro" id="IPR024949">
    <property type="entry name" value="Bet_v_I_allergen"/>
</dbReference>
<dbReference type="InterPro" id="IPR000916">
    <property type="entry name" value="Bet_v_I/MLP"/>
</dbReference>
<dbReference type="CDD" id="cd07816">
    <property type="entry name" value="Bet_v1-like"/>
    <property type="match status" value="1"/>
</dbReference>
<protein>
    <recommendedName>
        <fullName evidence="2">Bet v I/Major latex protein domain-containing protein</fullName>
    </recommendedName>
</protein>
<evidence type="ECO:0000259" key="2">
    <source>
        <dbReference type="SMART" id="SM01037"/>
    </source>
</evidence>
<dbReference type="InterPro" id="IPR052006">
    <property type="entry name" value="MLP-like"/>
</dbReference>
<dbReference type="GO" id="GO:0006952">
    <property type="term" value="P:defense response"/>
    <property type="evidence" value="ECO:0007669"/>
    <property type="project" value="InterPro"/>
</dbReference>
<reference evidence="3 4" key="1">
    <citation type="submission" date="2019-06" db="EMBL/GenBank/DDBJ databases">
        <title>A chromosomal-level reference genome of Carpinus fangiana (Coryloideae, Betulaceae).</title>
        <authorList>
            <person name="Yang X."/>
            <person name="Wang Z."/>
            <person name="Zhang L."/>
            <person name="Hao G."/>
            <person name="Liu J."/>
            <person name="Yang Y."/>
        </authorList>
    </citation>
    <scope>NUCLEOTIDE SEQUENCE [LARGE SCALE GENOMIC DNA]</scope>
    <source>
        <strain evidence="3">Cfa_2016G</strain>
        <tissue evidence="3">Leaf</tissue>
    </source>
</reference>
<dbReference type="GO" id="GO:0009738">
    <property type="term" value="P:abscisic acid-activated signaling pathway"/>
    <property type="evidence" value="ECO:0007669"/>
    <property type="project" value="InterPro"/>
</dbReference>
<dbReference type="GO" id="GO:0004864">
    <property type="term" value="F:protein phosphatase inhibitor activity"/>
    <property type="evidence" value="ECO:0007669"/>
    <property type="project" value="InterPro"/>
</dbReference>
<dbReference type="PANTHER" id="PTHR31338:SF16">
    <property type="entry name" value="POLYKETIDE CYCLASE_DEHYDRASE AND LIPID TRANSPORT SUPERFAMILY PROTEIN"/>
    <property type="match status" value="1"/>
</dbReference>
<accession>A0A5N6KZ24</accession>
<feature type="domain" description="Bet v I/Major latex protein" evidence="2">
    <location>
        <begin position="2"/>
        <end position="149"/>
    </location>
</feature>
<dbReference type="PANTHER" id="PTHR31338">
    <property type="entry name" value="POLYKETIDE CYCLASE/DEHYDRASE AND LIPID TRANSPORT SUPERFAMILY PROTEIN"/>
    <property type="match status" value="1"/>
</dbReference>
<dbReference type="Gene3D" id="3.30.530.20">
    <property type="match status" value="1"/>
</dbReference>
<dbReference type="AlphaFoldDB" id="A0A5N6KZ24"/>
<organism evidence="3 4">
    <name type="scientific">Carpinus fangiana</name>
    <dbReference type="NCBI Taxonomy" id="176857"/>
    <lineage>
        <taxon>Eukaryota</taxon>
        <taxon>Viridiplantae</taxon>
        <taxon>Streptophyta</taxon>
        <taxon>Embryophyta</taxon>
        <taxon>Tracheophyta</taxon>
        <taxon>Spermatophyta</taxon>
        <taxon>Magnoliopsida</taxon>
        <taxon>eudicotyledons</taxon>
        <taxon>Gunneridae</taxon>
        <taxon>Pentapetalae</taxon>
        <taxon>rosids</taxon>
        <taxon>fabids</taxon>
        <taxon>Fagales</taxon>
        <taxon>Betulaceae</taxon>
        <taxon>Carpinus</taxon>
    </lineage>
</organism>
<dbReference type="SMART" id="SM01037">
    <property type="entry name" value="Bet_v_1"/>
    <property type="match status" value="1"/>
</dbReference>
<dbReference type="Proteomes" id="UP000327013">
    <property type="component" value="Unassembled WGS sequence"/>
</dbReference>
<proteinExistence type="inferred from homology"/>
<dbReference type="EMBL" id="VIBQ01000025">
    <property type="protein sequence ID" value="KAB8392272.1"/>
    <property type="molecule type" value="Genomic_DNA"/>
</dbReference>
<evidence type="ECO:0000256" key="1">
    <source>
        <dbReference type="ARBA" id="ARBA00038242"/>
    </source>
</evidence>
<name>A0A5N6KZ24_9ROSI</name>
<comment type="similarity">
    <text evidence="1">Belongs to the MLP family.</text>
</comment>
<gene>
    <name evidence="3" type="ORF">FH972_024788</name>
</gene>